<feature type="domain" description="HTH araC/xylS-type" evidence="9">
    <location>
        <begin position="1253"/>
        <end position="1352"/>
    </location>
</feature>
<feature type="transmembrane region" description="Helical" evidence="8">
    <location>
        <begin position="7"/>
        <end position="25"/>
    </location>
</feature>
<dbReference type="PROSITE" id="PS50110">
    <property type="entry name" value="RESPONSE_REGULATORY"/>
    <property type="match status" value="1"/>
</dbReference>
<keyword evidence="8" id="KW-0472">Membrane</keyword>
<sequence>MKISQVYLIFSVFFIIGFGEAYSILDKSRYLFHTFPVSINTHQAVTSITRDRQGKMWITTEDDVMSFDGYSFVSFIRKVDKPENADRMMFNRIIPDYCGNLYLSSRYGGLFRMSADQLCFKNLFKGNVAFPCESSDHKIWLLYNEQPFVFDPATGELMKVSGMEREKGSCLYVFNNEFWAGGIAGGIFRFDTDSQRFVPFSQLFVKDMIQRIVRYGDFVYVLSDHSGLFKYDMSGVLVQHYPLSHDGKTSVYTKDMNIDSQNVMWIGVQNGLFLLDLQSGDDFFLQNDPHQLYSLPYNSVWTIYTNEDGEVWTGTYGGGLAYFNYSDSHYRFFTQTTEIPLSYNIVSCFAEDQDHNIWIGTEGGGLNRLDRESGRITYYKHNSRSDSPGSNLIKKLYYHPIYGKLYAGLYRGGLNEIDPHTGKAFRYRLPDPSKSSRNLDVYDFEVLNDSIVLVIDKERGVFSCNIRLGTTRPLFPDEKLKFYSLYKTRDGLLWLAGQQGIVVINPNNQKIVKRYDKYSEKGRLSGNNVYTICQTVTGDVWIGTRGDGVTVISPRGNVTYYNRKNGLDADIVYSILEDAEFHDLWLTTDKGMFHYVTSSKEFVRFDLPDAFVSGSFYPNAQYKTALGDLLFGHTNGFLWIEPSRIKVNRNKASVYFTGLYINNVKVEPKEKNSPLKQDISVTDKIVLDASDTNIAFSFASSNYLYPSRNQFACRLKGFDDNWRVLAPGEYKAYFSGLSTGRYVFEVKAANNNGIWNDAVTSVVVIKNPPVWFTWYAFVAYFSVLVFLFYWLWRNSSRFRYLLLQLSKEQEQRMRIEQTTEQKVSFFTNISHELRAPLSVVNDLIIRLRPGLRDNKESEELLGQMQSQVIRVNNLLDQLLDIQTIEGNSLIINCFKGDSVTFFRKLCSNYENVATGYNISIIFKSAFASATFLFDPLIWEKIIGNLFINLVRYLPSGNDLTFSLEEPDTRHLEQSGYSTLDSKRKISLRISGNGVLLSLDEANALFYRFYSEAGNTISGINAESRLGLSLVKELLALLQGNIFYTYVERKLEFNIVFPVESAQMSSVNSEDFDLSSYTFSYTAHLLSGLCPQINKEESETIEKKKYSILIVERDAVLRSYLTDILSSKFSVIAAKDGKGALEIALRERISVILTEIMIPIIDGFELCRQLKSNPTTSNIPIIILSSRLSEKDKWKGMDSGADLYIEKPFDSALLIRQIQNLIRTLETQRMISGKTLVPVPTPVSVESADSIFLQRALALIEKNMDDPSYDVENFVLDMAMSRSLLYKKIKLLTRHSVKTFILEIKLKRAVQLLTDTDLNISEISDRVGFTESRYFGTCFKKRFGMTPSEFIKEKRKADK</sequence>
<dbReference type="InterPro" id="IPR011110">
    <property type="entry name" value="Reg_prop"/>
</dbReference>
<dbReference type="SMART" id="SM00387">
    <property type="entry name" value="HATPase_c"/>
    <property type="match status" value="1"/>
</dbReference>
<dbReference type="InterPro" id="IPR036097">
    <property type="entry name" value="HisK_dim/P_sf"/>
</dbReference>
<dbReference type="SMART" id="SM00388">
    <property type="entry name" value="HisKA"/>
    <property type="match status" value="1"/>
</dbReference>
<dbReference type="InterPro" id="IPR018062">
    <property type="entry name" value="HTH_AraC-typ_CS"/>
</dbReference>
<dbReference type="InterPro" id="IPR015943">
    <property type="entry name" value="WD40/YVTN_repeat-like_dom_sf"/>
</dbReference>
<keyword evidence="5" id="KW-0238">DNA-binding</keyword>
<gene>
    <name evidence="12" type="ORF">BC742_1549</name>
</gene>
<evidence type="ECO:0000256" key="2">
    <source>
        <dbReference type="ARBA" id="ARBA00012438"/>
    </source>
</evidence>
<evidence type="ECO:0000256" key="8">
    <source>
        <dbReference type="SAM" id="Phobius"/>
    </source>
</evidence>
<feature type="transmembrane region" description="Helical" evidence="8">
    <location>
        <begin position="771"/>
        <end position="792"/>
    </location>
</feature>
<dbReference type="SMART" id="SM00448">
    <property type="entry name" value="REC"/>
    <property type="match status" value="1"/>
</dbReference>
<dbReference type="GO" id="GO:0000155">
    <property type="term" value="F:phosphorelay sensor kinase activity"/>
    <property type="evidence" value="ECO:0007669"/>
    <property type="project" value="InterPro"/>
</dbReference>
<comment type="caution">
    <text evidence="7">Lacks conserved residue(s) required for the propagation of feature annotation.</text>
</comment>
<organism evidence="12 13">
    <name type="scientific">Coprobacter fastidiosus NSB1 = JCM 33896</name>
    <dbReference type="NCBI Taxonomy" id="1349822"/>
    <lineage>
        <taxon>Bacteria</taxon>
        <taxon>Pseudomonadati</taxon>
        <taxon>Bacteroidota</taxon>
        <taxon>Bacteroidia</taxon>
        <taxon>Bacteroidales</taxon>
        <taxon>Barnesiellaceae</taxon>
        <taxon>Coprobacter</taxon>
    </lineage>
</organism>
<dbReference type="PRINTS" id="PR00032">
    <property type="entry name" value="HTHARAC"/>
</dbReference>
<dbReference type="InterPro" id="IPR020449">
    <property type="entry name" value="Tscrpt_reg_AraC-type_HTH"/>
</dbReference>
<dbReference type="Gene3D" id="2.130.10.10">
    <property type="entry name" value="YVTN repeat-like/Quinoprotein amine dehydrogenase"/>
    <property type="match status" value="2"/>
</dbReference>
<dbReference type="PROSITE" id="PS50109">
    <property type="entry name" value="HIS_KIN"/>
    <property type="match status" value="1"/>
</dbReference>
<evidence type="ECO:0000313" key="13">
    <source>
        <dbReference type="Proteomes" id="UP000269493"/>
    </source>
</evidence>
<evidence type="ECO:0000259" key="10">
    <source>
        <dbReference type="PROSITE" id="PS50109"/>
    </source>
</evidence>
<dbReference type="PROSITE" id="PS01124">
    <property type="entry name" value="HTH_ARAC_FAMILY_2"/>
    <property type="match status" value="1"/>
</dbReference>
<keyword evidence="3" id="KW-0597">Phosphoprotein</keyword>
<dbReference type="EMBL" id="RBXN01000004">
    <property type="protein sequence ID" value="RKT58463.1"/>
    <property type="molecule type" value="Genomic_DNA"/>
</dbReference>
<dbReference type="InterPro" id="IPR036890">
    <property type="entry name" value="HATPase_C_sf"/>
</dbReference>
<keyword evidence="13" id="KW-1185">Reference proteome</keyword>
<dbReference type="Gene3D" id="3.40.50.2300">
    <property type="match status" value="1"/>
</dbReference>
<keyword evidence="8" id="KW-1133">Transmembrane helix</keyword>
<dbReference type="SUPFAM" id="SSF50969">
    <property type="entry name" value="YVTN repeat-like/Quinoprotein amine dehydrogenase"/>
    <property type="match status" value="1"/>
</dbReference>
<dbReference type="OrthoDB" id="1000129at2"/>
<evidence type="ECO:0000256" key="1">
    <source>
        <dbReference type="ARBA" id="ARBA00000085"/>
    </source>
</evidence>
<dbReference type="Gene3D" id="1.10.10.60">
    <property type="entry name" value="Homeodomain-like"/>
    <property type="match status" value="1"/>
</dbReference>
<reference evidence="12 13" key="1">
    <citation type="submission" date="2018-10" db="EMBL/GenBank/DDBJ databases">
        <title>Genomic Encyclopedia of Archaeal and Bacterial Type Strains, Phase II (KMG-II): from individual species to whole genera.</title>
        <authorList>
            <person name="Goeker M."/>
        </authorList>
    </citation>
    <scope>NUCLEOTIDE SEQUENCE [LARGE SCALE GENOMIC DNA]</scope>
    <source>
        <strain evidence="12 13">NSB1</strain>
    </source>
</reference>
<dbReference type="Pfam" id="PF07495">
    <property type="entry name" value="Y_Y_Y"/>
    <property type="match status" value="1"/>
</dbReference>
<dbReference type="Gene3D" id="2.60.40.10">
    <property type="entry name" value="Immunoglobulins"/>
    <property type="match status" value="1"/>
</dbReference>
<dbReference type="SUPFAM" id="SSF55874">
    <property type="entry name" value="ATPase domain of HSP90 chaperone/DNA topoisomerase II/histidine kinase"/>
    <property type="match status" value="1"/>
</dbReference>
<dbReference type="Proteomes" id="UP000269493">
    <property type="component" value="Unassembled WGS sequence"/>
</dbReference>
<dbReference type="Pfam" id="PF07494">
    <property type="entry name" value="Reg_prop"/>
    <property type="match status" value="2"/>
</dbReference>
<protein>
    <recommendedName>
        <fullName evidence="2">histidine kinase</fullName>
        <ecNumber evidence="2">2.7.13.3</ecNumber>
    </recommendedName>
</protein>
<dbReference type="InterPro" id="IPR009057">
    <property type="entry name" value="Homeodomain-like_sf"/>
</dbReference>
<dbReference type="InterPro" id="IPR001789">
    <property type="entry name" value="Sig_transdc_resp-reg_receiver"/>
</dbReference>
<feature type="domain" description="Histidine kinase" evidence="10">
    <location>
        <begin position="828"/>
        <end position="1060"/>
    </location>
</feature>
<keyword evidence="8" id="KW-0812">Transmembrane</keyword>
<evidence type="ECO:0000313" key="12">
    <source>
        <dbReference type="EMBL" id="RKT58463.1"/>
    </source>
</evidence>
<name>A0A495WCG7_9BACT</name>
<dbReference type="InterPro" id="IPR003594">
    <property type="entry name" value="HATPase_dom"/>
</dbReference>
<dbReference type="InterPro" id="IPR011123">
    <property type="entry name" value="Y_Y_Y"/>
</dbReference>
<dbReference type="InterPro" id="IPR013783">
    <property type="entry name" value="Ig-like_fold"/>
</dbReference>
<accession>A0A495WCG7</accession>
<dbReference type="PANTHER" id="PTHR43547:SF2">
    <property type="entry name" value="HYBRID SIGNAL TRANSDUCTION HISTIDINE KINASE C"/>
    <property type="match status" value="1"/>
</dbReference>
<comment type="catalytic activity">
    <reaction evidence="1">
        <text>ATP + protein L-histidine = ADP + protein N-phospho-L-histidine.</text>
        <dbReference type="EC" id="2.7.13.3"/>
    </reaction>
</comment>
<dbReference type="CDD" id="cd00082">
    <property type="entry name" value="HisKA"/>
    <property type="match status" value="1"/>
</dbReference>
<proteinExistence type="predicted"/>
<dbReference type="PROSITE" id="PS00041">
    <property type="entry name" value="HTH_ARAC_FAMILY_1"/>
    <property type="match status" value="1"/>
</dbReference>
<dbReference type="InterPro" id="IPR018060">
    <property type="entry name" value="HTH_AraC"/>
</dbReference>
<dbReference type="InterPro" id="IPR011047">
    <property type="entry name" value="Quinoprotein_ADH-like_sf"/>
</dbReference>
<dbReference type="Gene3D" id="1.10.287.130">
    <property type="match status" value="1"/>
</dbReference>
<dbReference type="PANTHER" id="PTHR43547">
    <property type="entry name" value="TWO-COMPONENT HISTIDINE KINASE"/>
    <property type="match status" value="1"/>
</dbReference>
<keyword evidence="6" id="KW-0804">Transcription</keyword>
<dbReference type="SUPFAM" id="SSF50998">
    <property type="entry name" value="Quinoprotein alcohol dehydrogenase-like"/>
    <property type="match status" value="1"/>
</dbReference>
<feature type="domain" description="Response regulatory" evidence="11">
    <location>
        <begin position="1106"/>
        <end position="1221"/>
    </location>
</feature>
<dbReference type="InterPro" id="IPR011006">
    <property type="entry name" value="CheY-like_superfamily"/>
</dbReference>
<dbReference type="Pfam" id="PF00512">
    <property type="entry name" value="HisKA"/>
    <property type="match status" value="1"/>
</dbReference>
<dbReference type="EC" id="2.7.13.3" evidence="2"/>
<dbReference type="Pfam" id="PF00072">
    <property type="entry name" value="Response_reg"/>
    <property type="match status" value="1"/>
</dbReference>
<dbReference type="SMART" id="SM00342">
    <property type="entry name" value="HTH_ARAC"/>
    <property type="match status" value="1"/>
</dbReference>
<evidence type="ECO:0000256" key="3">
    <source>
        <dbReference type="ARBA" id="ARBA00022553"/>
    </source>
</evidence>
<dbReference type="SUPFAM" id="SSF47384">
    <property type="entry name" value="Homodimeric domain of signal transducing histidine kinase"/>
    <property type="match status" value="1"/>
</dbReference>
<dbReference type="SUPFAM" id="SSF46689">
    <property type="entry name" value="Homeodomain-like"/>
    <property type="match status" value="1"/>
</dbReference>
<dbReference type="InterPro" id="IPR003661">
    <property type="entry name" value="HisK_dim/P_dom"/>
</dbReference>
<dbReference type="Pfam" id="PF12833">
    <property type="entry name" value="HTH_18"/>
    <property type="match status" value="1"/>
</dbReference>
<dbReference type="RefSeq" id="WP_022603124.1">
    <property type="nucleotide sequence ID" value="NZ_KI440835.1"/>
</dbReference>
<dbReference type="InterPro" id="IPR011044">
    <property type="entry name" value="Quino_amine_DH_bsu"/>
</dbReference>
<evidence type="ECO:0000256" key="6">
    <source>
        <dbReference type="ARBA" id="ARBA00023163"/>
    </source>
</evidence>
<evidence type="ECO:0000256" key="5">
    <source>
        <dbReference type="ARBA" id="ARBA00023125"/>
    </source>
</evidence>
<evidence type="ECO:0000259" key="11">
    <source>
        <dbReference type="PROSITE" id="PS50110"/>
    </source>
</evidence>
<keyword evidence="4" id="KW-0805">Transcription regulation</keyword>
<dbReference type="GO" id="GO:0043565">
    <property type="term" value="F:sequence-specific DNA binding"/>
    <property type="evidence" value="ECO:0007669"/>
    <property type="project" value="InterPro"/>
</dbReference>
<comment type="caution">
    <text evidence="12">The sequence shown here is derived from an EMBL/GenBank/DDBJ whole genome shotgun (WGS) entry which is preliminary data.</text>
</comment>
<evidence type="ECO:0000256" key="4">
    <source>
        <dbReference type="ARBA" id="ARBA00023015"/>
    </source>
</evidence>
<dbReference type="Gene3D" id="3.30.565.10">
    <property type="entry name" value="Histidine kinase-like ATPase, C-terminal domain"/>
    <property type="match status" value="1"/>
</dbReference>
<evidence type="ECO:0000259" key="9">
    <source>
        <dbReference type="PROSITE" id="PS01124"/>
    </source>
</evidence>
<dbReference type="InterPro" id="IPR005467">
    <property type="entry name" value="His_kinase_dom"/>
</dbReference>
<dbReference type="SUPFAM" id="SSF52172">
    <property type="entry name" value="CheY-like"/>
    <property type="match status" value="1"/>
</dbReference>
<dbReference type="GeneID" id="92928643"/>
<evidence type="ECO:0000256" key="7">
    <source>
        <dbReference type="PROSITE-ProRule" id="PRU00169"/>
    </source>
</evidence>
<dbReference type="GO" id="GO:0003700">
    <property type="term" value="F:DNA-binding transcription factor activity"/>
    <property type="evidence" value="ECO:0007669"/>
    <property type="project" value="InterPro"/>
</dbReference>
<dbReference type="Pfam" id="PF02518">
    <property type="entry name" value="HATPase_c"/>
    <property type="match status" value="1"/>
</dbReference>